<reference evidence="2" key="1">
    <citation type="submission" date="2022-11" db="UniProtKB">
        <authorList>
            <consortium name="WormBaseParasite"/>
        </authorList>
    </citation>
    <scope>IDENTIFICATION</scope>
</reference>
<sequence length="182" mass="21283">ISGLRLGRLCARFSFTSARFETRIGKVTAFSDAISSNIVESIERSFKITANEPTMKMLISLNFSNTIHSLNPQADFGVWSDLKLHKRRHEINMRQKRGKIIFKKDEKEQQKERKEKKEKKFRRNYLPTTFNGMLYGHRIDGDNTYADAALVCHHRGAESPYIVRRIVNFHRRQVTYTVIATY</sequence>
<dbReference type="Proteomes" id="UP000887565">
    <property type="component" value="Unplaced"/>
</dbReference>
<accession>A0A915KRA9</accession>
<dbReference type="WBParaSite" id="nRc.2.0.1.t40625-RA">
    <property type="protein sequence ID" value="nRc.2.0.1.t40625-RA"/>
    <property type="gene ID" value="nRc.2.0.1.g40625"/>
</dbReference>
<dbReference type="AlphaFoldDB" id="A0A915KRA9"/>
<organism evidence="1 2">
    <name type="scientific">Romanomermis culicivorax</name>
    <name type="common">Nematode worm</name>
    <dbReference type="NCBI Taxonomy" id="13658"/>
    <lineage>
        <taxon>Eukaryota</taxon>
        <taxon>Metazoa</taxon>
        <taxon>Ecdysozoa</taxon>
        <taxon>Nematoda</taxon>
        <taxon>Enoplea</taxon>
        <taxon>Dorylaimia</taxon>
        <taxon>Mermithida</taxon>
        <taxon>Mermithoidea</taxon>
        <taxon>Mermithidae</taxon>
        <taxon>Romanomermis</taxon>
    </lineage>
</organism>
<evidence type="ECO:0000313" key="2">
    <source>
        <dbReference type="WBParaSite" id="nRc.2.0.1.t40625-RA"/>
    </source>
</evidence>
<keyword evidence="1" id="KW-1185">Reference proteome</keyword>
<protein>
    <submittedName>
        <fullName evidence="2">Uncharacterized protein</fullName>
    </submittedName>
</protein>
<name>A0A915KRA9_ROMCU</name>
<proteinExistence type="predicted"/>
<evidence type="ECO:0000313" key="1">
    <source>
        <dbReference type="Proteomes" id="UP000887565"/>
    </source>
</evidence>